<dbReference type="OrthoDB" id="7107829at2"/>
<proteinExistence type="predicted"/>
<sequence length="292" mass="32827">MINPRPFVRVFTPELWGQVDKFKQFYASTHNFKPDAKKAVAGVDNHFQKAVTLRRVASKLASNLRLDNDELAQKGYTAALNSQEFSAVVEEVFTELYSSIDCARKVIVAIYGNCRHVPDSTHKLFVRAAKGEIGSDFPKELLMCLQSATWFPELLLIRDELTHATIGACHQDADSDKITYIHHGIRQNKRSLVIDDVFAKADEFFDAINRFLGQVFFFLNAGLTSTPVDVVCAFAFDRVYARKLKIAETIDLNSGTCTSFQWFDSQPERRCLLADECGAYRHAKESGPSSGL</sequence>
<dbReference type="RefSeq" id="WP_150564837.1">
    <property type="nucleotide sequence ID" value="NZ_CABPSL010000031.1"/>
</dbReference>
<name>A0A5E4YRH2_9BURK</name>
<evidence type="ECO:0000313" key="2">
    <source>
        <dbReference type="Proteomes" id="UP000384354"/>
    </source>
</evidence>
<evidence type="ECO:0000313" key="1">
    <source>
        <dbReference type="EMBL" id="VVE51396.1"/>
    </source>
</evidence>
<dbReference type="Proteomes" id="UP000384354">
    <property type="component" value="Unassembled WGS sequence"/>
</dbReference>
<accession>A0A5E4YRH2</accession>
<organism evidence="1 2">
    <name type="scientific">Pandoraea cepalis</name>
    <dbReference type="NCBI Taxonomy" id="2508294"/>
    <lineage>
        <taxon>Bacteria</taxon>
        <taxon>Pseudomonadati</taxon>
        <taxon>Pseudomonadota</taxon>
        <taxon>Betaproteobacteria</taxon>
        <taxon>Burkholderiales</taxon>
        <taxon>Burkholderiaceae</taxon>
        <taxon>Pandoraea</taxon>
    </lineage>
</organism>
<reference evidence="1 2" key="1">
    <citation type="submission" date="2019-08" db="EMBL/GenBank/DDBJ databases">
        <authorList>
            <person name="Peeters C."/>
        </authorList>
    </citation>
    <scope>NUCLEOTIDE SEQUENCE [LARGE SCALE GENOMIC DNA]</scope>
    <source>
        <strain evidence="1 2">LMG 31106</strain>
    </source>
</reference>
<protein>
    <submittedName>
        <fullName evidence="1">Uncharacterized protein</fullName>
    </submittedName>
</protein>
<dbReference type="EMBL" id="CABPSL010000031">
    <property type="protein sequence ID" value="VVE51396.1"/>
    <property type="molecule type" value="Genomic_DNA"/>
</dbReference>
<gene>
    <name evidence="1" type="ORF">PCE31106_04686</name>
</gene>
<dbReference type="AlphaFoldDB" id="A0A5E4YRH2"/>